<proteinExistence type="predicted"/>
<gene>
    <name evidence="1" type="ORF">L2E82_18195</name>
</gene>
<sequence length="700" mass="80119">MLYPLTILNPSIALLPKHFTFLFEMGKKKEVLLLTRILVVAVLHFFIYTADSKRSIGARRFRQRSTSIGAVLYPPVQLHINDDHVVVDNGIFSITIASPQGTVTCINYNGIENILDDKNAINDRGYWDVNWSDPSNPKDNLDKLAGDEFDVIMNNENQVELSFKRHWTLSQKNSHVSLNVDKRFVVLRGTSGFYSYGIFERLNGWPDADIYQGRIVFKLQEQLFRYMAVSDERQRVMPTFEDRKRGEPLQYPEAVLLTHPSNSLLKGEVDDKYQYSTENKDNKVHGWICSDPPVGFWMITPSSEFRTAGPVKQDLTSHAGPVTLSMFFSTHYAGIDLGMKFREGEPWKKVFGPVFIYLNSITTEDNPLSLWADAKEEMLIQTQSWPYEFPNSIDFPRAHQRGVVAGRLLVRDVQLARADSAYIGLAPPGTLGSWQEENKGYQFWTQTDNEGYFEIKNVRPGSYHLYAWVPGYIGDYMFNSVVNVLEGSRIRMGTLIYEPPRNGPTIWEIGVPDRTAAEFYVPEPNPTLMNQLYANQRTESFRQYGLWDRYTELYPYRDLVYRVGVSNYETDWFYAHVTRNVGNKTYLPTTWTVLFDLDDVVTTGNYTIQLALASATVAELQVRINDPRGVLPFFTTGLIGKDNAIARHGIHGLYWLYCINVLPSQLRAGRNVINLSQARGSTPFRGVMYDYIRLEGPTQS</sequence>
<accession>A0ACB9FA67</accession>
<reference evidence="1 2" key="2">
    <citation type="journal article" date="2022" name="Mol. Ecol. Resour.">
        <title>The genomes of chicory, endive, great burdock and yacon provide insights into Asteraceae paleo-polyploidization history and plant inulin production.</title>
        <authorList>
            <person name="Fan W."/>
            <person name="Wang S."/>
            <person name="Wang H."/>
            <person name="Wang A."/>
            <person name="Jiang F."/>
            <person name="Liu H."/>
            <person name="Zhao H."/>
            <person name="Xu D."/>
            <person name="Zhang Y."/>
        </authorList>
    </citation>
    <scope>NUCLEOTIDE SEQUENCE [LARGE SCALE GENOMIC DNA]</scope>
    <source>
        <strain evidence="2">cv. Punajuju</strain>
        <tissue evidence="1">Leaves</tissue>
    </source>
</reference>
<keyword evidence="2" id="KW-1185">Reference proteome</keyword>
<evidence type="ECO:0000313" key="2">
    <source>
        <dbReference type="Proteomes" id="UP001055811"/>
    </source>
</evidence>
<reference evidence="2" key="1">
    <citation type="journal article" date="2022" name="Mol. Ecol. Resour.">
        <title>The genomes of chicory, endive, great burdock and yacon provide insights into Asteraceae palaeo-polyploidization history and plant inulin production.</title>
        <authorList>
            <person name="Fan W."/>
            <person name="Wang S."/>
            <person name="Wang H."/>
            <person name="Wang A."/>
            <person name="Jiang F."/>
            <person name="Liu H."/>
            <person name="Zhao H."/>
            <person name="Xu D."/>
            <person name="Zhang Y."/>
        </authorList>
    </citation>
    <scope>NUCLEOTIDE SEQUENCE [LARGE SCALE GENOMIC DNA]</scope>
    <source>
        <strain evidence="2">cv. Punajuju</strain>
    </source>
</reference>
<evidence type="ECO:0000313" key="1">
    <source>
        <dbReference type="EMBL" id="KAI3767788.1"/>
    </source>
</evidence>
<dbReference type="EMBL" id="CM042011">
    <property type="protein sequence ID" value="KAI3767788.1"/>
    <property type="molecule type" value="Genomic_DNA"/>
</dbReference>
<protein>
    <submittedName>
        <fullName evidence="1">Uncharacterized protein</fullName>
    </submittedName>
</protein>
<comment type="caution">
    <text evidence="1">The sequence shown here is derived from an EMBL/GenBank/DDBJ whole genome shotgun (WGS) entry which is preliminary data.</text>
</comment>
<dbReference type="Proteomes" id="UP001055811">
    <property type="component" value="Linkage Group LG03"/>
</dbReference>
<name>A0ACB9FA67_CICIN</name>
<organism evidence="1 2">
    <name type="scientific">Cichorium intybus</name>
    <name type="common">Chicory</name>
    <dbReference type="NCBI Taxonomy" id="13427"/>
    <lineage>
        <taxon>Eukaryota</taxon>
        <taxon>Viridiplantae</taxon>
        <taxon>Streptophyta</taxon>
        <taxon>Embryophyta</taxon>
        <taxon>Tracheophyta</taxon>
        <taxon>Spermatophyta</taxon>
        <taxon>Magnoliopsida</taxon>
        <taxon>eudicotyledons</taxon>
        <taxon>Gunneridae</taxon>
        <taxon>Pentapetalae</taxon>
        <taxon>asterids</taxon>
        <taxon>campanulids</taxon>
        <taxon>Asterales</taxon>
        <taxon>Asteraceae</taxon>
        <taxon>Cichorioideae</taxon>
        <taxon>Cichorieae</taxon>
        <taxon>Cichoriinae</taxon>
        <taxon>Cichorium</taxon>
    </lineage>
</organism>